<dbReference type="GO" id="GO:0009636">
    <property type="term" value="P:response to toxic substance"/>
    <property type="evidence" value="ECO:0007669"/>
    <property type="project" value="TreeGrafter"/>
</dbReference>
<accession>A0A381V2K8</accession>
<dbReference type="InterPro" id="IPR038765">
    <property type="entry name" value="Papain-like_cys_pep_sf"/>
</dbReference>
<dbReference type="GO" id="GO:0005737">
    <property type="term" value="C:cytoplasm"/>
    <property type="evidence" value="ECO:0007669"/>
    <property type="project" value="TreeGrafter"/>
</dbReference>
<dbReference type="GO" id="GO:0043418">
    <property type="term" value="P:homocysteine catabolic process"/>
    <property type="evidence" value="ECO:0007669"/>
    <property type="project" value="TreeGrafter"/>
</dbReference>
<gene>
    <name evidence="5" type="ORF">METZ01_LOCUS87473</name>
</gene>
<dbReference type="SUPFAM" id="SSF54001">
    <property type="entry name" value="Cysteine proteinases"/>
    <property type="match status" value="1"/>
</dbReference>
<sequence length="446" mass="52396">MNQNITLKQAKEFKKQTNSDTALRLARNAAMRGDIEDLAMDWEAFRRIDHTFSDMVSGEMPVTNQKSSGRCWGFAGLNLFRIYLGRKYNLKKFEFSQSYFMFWDKFEKSNYFLENIIATLNEPRDGRLIMHLVSNPIQDGGQWHMFINLVNKYGVVPQSEMPETFQSSKSMRMNRMITRKLREFSKNLRDAYKKGASLEELRFIKTDMLGIVYRLLTIHLGTPPEIFDWQVRDRKKNFHRFEGLTPKRFFLDHVGLDLKDYVCLINCPMSDKTYNQVYTVEYLGNVVGGEDIRYLNLPSKRLKETAIASIKGDNPVWFGCDVGKHFHRKLGVMDMELFDFDLFYGTDFPMTKADRLEYGDSQMTHAMLFTGVDLGKKNNPIKWRVENSWGSKRSDKGYDIMTDKWFDEYNYEVVVHKQYLSDKELETYEREPVKLPPWDPMGALAK</sequence>
<dbReference type="PIRSF" id="PIRSF005700">
    <property type="entry name" value="PepC"/>
    <property type="match status" value="1"/>
</dbReference>
<dbReference type="AlphaFoldDB" id="A0A381V2K8"/>
<dbReference type="CDD" id="cd00585">
    <property type="entry name" value="Peptidase_C1B"/>
    <property type="match status" value="1"/>
</dbReference>
<evidence type="ECO:0000256" key="4">
    <source>
        <dbReference type="PIRNR" id="PIRNR005700"/>
    </source>
</evidence>
<protein>
    <recommendedName>
        <fullName evidence="6">Aminopeptidase</fullName>
    </recommendedName>
</protein>
<reference evidence="5" key="1">
    <citation type="submission" date="2018-05" db="EMBL/GenBank/DDBJ databases">
        <authorList>
            <person name="Lanie J.A."/>
            <person name="Ng W.-L."/>
            <person name="Kazmierczak K.M."/>
            <person name="Andrzejewski T.M."/>
            <person name="Davidsen T.M."/>
            <person name="Wayne K.J."/>
            <person name="Tettelin H."/>
            <person name="Glass J.I."/>
            <person name="Rusch D."/>
            <person name="Podicherti R."/>
            <person name="Tsui H.-C.T."/>
            <person name="Winkler M.E."/>
        </authorList>
    </citation>
    <scope>NUCLEOTIDE SEQUENCE</scope>
</reference>
<proteinExistence type="inferred from homology"/>
<keyword evidence="1 4" id="KW-0645">Protease</keyword>
<dbReference type="EMBL" id="UINC01007692">
    <property type="protein sequence ID" value="SVA34619.1"/>
    <property type="molecule type" value="Genomic_DNA"/>
</dbReference>
<dbReference type="PANTHER" id="PTHR10363">
    <property type="entry name" value="BLEOMYCIN HYDROLASE"/>
    <property type="match status" value="1"/>
</dbReference>
<dbReference type="Gene3D" id="3.90.70.10">
    <property type="entry name" value="Cysteine proteinases"/>
    <property type="match status" value="1"/>
</dbReference>
<evidence type="ECO:0000256" key="1">
    <source>
        <dbReference type="ARBA" id="ARBA00022670"/>
    </source>
</evidence>
<dbReference type="GO" id="GO:0006508">
    <property type="term" value="P:proteolysis"/>
    <property type="evidence" value="ECO:0007669"/>
    <property type="project" value="UniProtKB-KW"/>
</dbReference>
<evidence type="ECO:0000313" key="5">
    <source>
        <dbReference type="EMBL" id="SVA34619.1"/>
    </source>
</evidence>
<dbReference type="GO" id="GO:0070005">
    <property type="term" value="F:cysteine-type aminopeptidase activity"/>
    <property type="evidence" value="ECO:0007669"/>
    <property type="project" value="InterPro"/>
</dbReference>
<organism evidence="5">
    <name type="scientific">marine metagenome</name>
    <dbReference type="NCBI Taxonomy" id="408172"/>
    <lineage>
        <taxon>unclassified sequences</taxon>
        <taxon>metagenomes</taxon>
        <taxon>ecological metagenomes</taxon>
    </lineage>
</organism>
<evidence type="ECO:0000256" key="3">
    <source>
        <dbReference type="ARBA" id="ARBA00022807"/>
    </source>
</evidence>
<evidence type="ECO:0008006" key="6">
    <source>
        <dbReference type="Google" id="ProtNLM"/>
    </source>
</evidence>
<dbReference type="PANTHER" id="PTHR10363:SF2">
    <property type="entry name" value="BLEOMYCIN HYDROLASE"/>
    <property type="match status" value="1"/>
</dbReference>
<evidence type="ECO:0000256" key="2">
    <source>
        <dbReference type="ARBA" id="ARBA00022801"/>
    </source>
</evidence>
<name>A0A381V2K8_9ZZZZ</name>
<keyword evidence="2 4" id="KW-0378">Hydrolase</keyword>
<comment type="similarity">
    <text evidence="4">Belongs to the peptidase C1 family.</text>
</comment>
<dbReference type="InterPro" id="IPR000169">
    <property type="entry name" value="Pept_cys_AS"/>
</dbReference>
<dbReference type="Pfam" id="PF03051">
    <property type="entry name" value="Peptidase_C1_2"/>
    <property type="match status" value="1"/>
</dbReference>
<dbReference type="PROSITE" id="PS00139">
    <property type="entry name" value="THIOL_PROTEASE_CYS"/>
    <property type="match status" value="1"/>
</dbReference>
<dbReference type="InterPro" id="IPR004134">
    <property type="entry name" value="Peptidase_C1B"/>
</dbReference>
<keyword evidence="3 4" id="KW-0788">Thiol protease</keyword>